<dbReference type="EMBL" id="FTPD01000017">
    <property type="protein sequence ID" value="SIT55859.1"/>
    <property type="molecule type" value="Genomic_DNA"/>
</dbReference>
<name>A0A1R3V7I9_9HYPH</name>
<evidence type="ECO:0000256" key="1">
    <source>
        <dbReference type="SAM" id="Phobius"/>
    </source>
</evidence>
<feature type="transmembrane region" description="Helical" evidence="1">
    <location>
        <begin position="20"/>
        <end position="38"/>
    </location>
</feature>
<evidence type="ECO:0000313" key="3">
    <source>
        <dbReference type="EMBL" id="SIT55859.1"/>
    </source>
</evidence>
<dbReference type="SUPFAM" id="SSF103481">
    <property type="entry name" value="Multidrug resistance efflux transporter EmrE"/>
    <property type="match status" value="1"/>
</dbReference>
<dbReference type="Gene3D" id="1.10.3730.20">
    <property type="match status" value="1"/>
</dbReference>
<feature type="transmembrane region" description="Helical" evidence="1">
    <location>
        <begin position="50"/>
        <end position="67"/>
    </location>
</feature>
<sequence>MPSVWWLSHLWRSRQESWPYIWASCVLNTAYCVFLINAYRYGGLSHVYPISRGCSPLVVAFISVAIVGETLTMQAGFSVVVIALGIMSLTVTHGAGGFREPKAMLYAVGTGVFITGYTVVDGLGARLAESAESYTFWSHLFNGIPITLVRCICEGGRFGSRCRNAGRSECSGA</sequence>
<reference evidence="4" key="1">
    <citation type="submission" date="2017-01" db="EMBL/GenBank/DDBJ databases">
        <authorList>
            <person name="Brunel B."/>
        </authorList>
    </citation>
    <scope>NUCLEOTIDE SEQUENCE [LARGE SCALE GENOMIC DNA]</scope>
</reference>
<dbReference type="GO" id="GO:0016020">
    <property type="term" value="C:membrane"/>
    <property type="evidence" value="ECO:0007669"/>
    <property type="project" value="InterPro"/>
</dbReference>
<dbReference type="Pfam" id="PF00892">
    <property type="entry name" value="EamA"/>
    <property type="match status" value="1"/>
</dbReference>
<dbReference type="InterPro" id="IPR000620">
    <property type="entry name" value="EamA_dom"/>
</dbReference>
<accession>A0A1R3V7I9</accession>
<keyword evidence="1" id="KW-0472">Membrane</keyword>
<dbReference type="AlphaFoldDB" id="A0A1R3V7I9"/>
<dbReference type="InterPro" id="IPR037185">
    <property type="entry name" value="EmrE-like"/>
</dbReference>
<evidence type="ECO:0000259" key="2">
    <source>
        <dbReference type="Pfam" id="PF00892"/>
    </source>
</evidence>
<proteinExistence type="predicted"/>
<keyword evidence="1" id="KW-0812">Transmembrane</keyword>
<feature type="domain" description="EamA" evidence="2">
    <location>
        <begin position="5"/>
        <end position="89"/>
    </location>
</feature>
<evidence type="ECO:0000313" key="4">
    <source>
        <dbReference type="Proteomes" id="UP000188388"/>
    </source>
</evidence>
<organism evidence="3 4">
    <name type="scientific">Mesorhizobium prunaredense</name>
    <dbReference type="NCBI Taxonomy" id="1631249"/>
    <lineage>
        <taxon>Bacteria</taxon>
        <taxon>Pseudomonadati</taxon>
        <taxon>Pseudomonadota</taxon>
        <taxon>Alphaproteobacteria</taxon>
        <taxon>Hyphomicrobiales</taxon>
        <taxon>Phyllobacteriaceae</taxon>
        <taxon>Mesorhizobium</taxon>
    </lineage>
</organism>
<gene>
    <name evidence="3" type="ORF">BQ8794_240066</name>
</gene>
<keyword evidence="1" id="KW-1133">Transmembrane helix</keyword>
<dbReference type="Proteomes" id="UP000188388">
    <property type="component" value="Unassembled WGS sequence"/>
</dbReference>
<keyword evidence="4" id="KW-1185">Reference proteome</keyword>
<feature type="transmembrane region" description="Helical" evidence="1">
    <location>
        <begin position="103"/>
        <end position="124"/>
    </location>
</feature>
<feature type="transmembrane region" description="Helical" evidence="1">
    <location>
        <begin position="73"/>
        <end position="91"/>
    </location>
</feature>
<protein>
    <recommendedName>
        <fullName evidence="2">EamA domain-containing protein</fullName>
    </recommendedName>
</protein>